<proteinExistence type="predicted"/>
<feature type="region of interest" description="Disordered" evidence="1">
    <location>
        <begin position="1"/>
        <end position="92"/>
    </location>
</feature>
<comment type="caution">
    <text evidence="2">The sequence shown here is derived from an EMBL/GenBank/DDBJ whole genome shotgun (WGS) entry which is preliminary data.</text>
</comment>
<dbReference type="Proteomes" id="UP000470384">
    <property type="component" value="Unassembled WGS sequence"/>
</dbReference>
<evidence type="ECO:0000313" key="2">
    <source>
        <dbReference type="EMBL" id="NBG94495.1"/>
    </source>
</evidence>
<reference evidence="2 3" key="1">
    <citation type="journal article" date="2016" name="Int. J. Syst. Evol. Microbiol.">
        <title>Pyruvatibacter mobilis gen. nov., sp. nov., a marine bacterium from the culture broth of Picochlorum sp. 122.</title>
        <authorList>
            <person name="Wang G."/>
            <person name="Tang M."/>
            <person name="Wu H."/>
            <person name="Dai S."/>
            <person name="Li T."/>
            <person name="Chen C."/>
            <person name="He H."/>
            <person name="Fan J."/>
            <person name="Xiang W."/>
            <person name="Li X."/>
        </authorList>
    </citation>
    <scope>NUCLEOTIDE SEQUENCE [LARGE SCALE GENOMIC DNA]</scope>
    <source>
        <strain evidence="2 3">GYP-11</strain>
    </source>
</reference>
<dbReference type="EMBL" id="WXYQ01000001">
    <property type="protein sequence ID" value="NBG94495.1"/>
    <property type="molecule type" value="Genomic_DNA"/>
</dbReference>
<gene>
    <name evidence="2" type="ORF">GTQ45_01955</name>
</gene>
<organism evidence="2 3">
    <name type="scientific">Pyruvatibacter mobilis</name>
    <dbReference type="NCBI Taxonomy" id="1712261"/>
    <lineage>
        <taxon>Bacteria</taxon>
        <taxon>Pseudomonadati</taxon>
        <taxon>Pseudomonadota</taxon>
        <taxon>Alphaproteobacteria</taxon>
        <taxon>Hyphomicrobiales</taxon>
        <taxon>Parvibaculaceae</taxon>
        <taxon>Pyruvatibacter</taxon>
    </lineage>
</organism>
<dbReference type="GeneID" id="300653474"/>
<keyword evidence="3" id="KW-1185">Reference proteome</keyword>
<dbReference type="Pfam" id="PF05396">
    <property type="entry name" value="Phage_T7_Capsid"/>
    <property type="match status" value="1"/>
</dbReference>
<dbReference type="RefSeq" id="WP_160586584.1">
    <property type="nucleotide sequence ID" value="NZ_BMHN01000001.1"/>
</dbReference>
<sequence length="268" mass="28962">MSETVSVVMPVNETGPDAPVPSQTEPATPAPDSNTRPEWLPEKFENPQALADAYKALEAKLGTQAAADTPEDQPSPDPQDQPQQDSGQAPNFASNQAEVSNTLKGHGIDFGELQARYMETGELTPDDYATLQEAGFNRPFVDNWIEAQKALIAQAENAIYETVGGKDSYTKMVQWAAQNLPDEEIEAFNTAVESGDMAQARMAVSGLYARFTGASGSEPTLLAGQASTASEGFQSQAQMQEAMSDPRYRKDPAYRAEVERKIAAATFF</sequence>
<name>A0A845Q7C6_9HYPH</name>
<dbReference type="AlphaFoldDB" id="A0A845Q7C6"/>
<evidence type="ECO:0000313" key="3">
    <source>
        <dbReference type="Proteomes" id="UP000470384"/>
    </source>
</evidence>
<evidence type="ECO:0000256" key="1">
    <source>
        <dbReference type="SAM" id="MobiDB-lite"/>
    </source>
</evidence>
<dbReference type="OrthoDB" id="7347988at2"/>
<protein>
    <submittedName>
        <fullName evidence="2">Capsid assembly protein</fullName>
    </submittedName>
</protein>
<accession>A0A845Q7C6</accession>
<feature type="compositionally biased region" description="Polar residues" evidence="1">
    <location>
        <begin position="21"/>
        <end position="36"/>
    </location>
</feature>
<dbReference type="InterPro" id="IPR008768">
    <property type="entry name" value="Gp9-like"/>
</dbReference>